<evidence type="ECO:0000313" key="3">
    <source>
        <dbReference type="Proteomes" id="UP000676325"/>
    </source>
</evidence>
<evidence type="ECO:0000259" key="1">
    <source>
        <dbReference type="Pfam" id="PF06283"/>
    </source>
</evidence>
<dbReference type="InterPro" id="IPR029010">
    <property type="entry name" value="ThuA-like"/>
</dbReference>
<dbReference type="AlphaFoldDB" id="A0A941IK97"/>
<keyword evidence="3" id="KW-1185">Reference proteome</keyword>
<name>A0A941IK97_9ACTN</name>
<dbReference type="Proteomes" id="UP000676325">
    <property type="component" value="Unassembled WGS sequence"/>
</dbReference>
<organism evidence="2 3">
    <name type="scientific">Actinospica acidithermotolerans</name>
    <dbReference type="NCBI Taxonomy" id="2828514"/>
    <lineage>
        <taxon>Bacteria</taxon>
        <taxon>Bacillati</taxon>
        <taxon>Actinomycetota</taxon>
        <taxon>Actinomycetes</taxon>
        <taxon>Catenulisporales</taxon>
        <taxon>Actinospicaceae</taxon>
        <taxon>Actinospica</taxon>
    </lineage>
</organism>
<reference evidence="2" key="1">
    <citation type="submission" date="2021-04" db="EMBL/GenBank/DDBJ databases">
        <title>Genome based classification of Actinospica acidithermotolerans sp. nov., an actinobacterium isolated from an Indonesian hot spring.</title>
        <authorList>
            <person name="Kusuma A.B."/>
            <person name="Putra K.E."/>
            <person name="Nafisah S."/>
            <person name="Loh J."/>
            <person name="Nouioui I."/>
            <person name="Goodfellow M."/>
        </authorList>
    </citation>
    <scope>NUCLEOTIDE SEQUENCE</scope>
    <source>
        <strain evidence="2">MGRD01-02</strain>
    </source>
</reference>
<sequence length="227" mass="25563">MARILVYSRTTGYRHSSIQAGVEALEKLGADHSFAVEASEGVHCFRPGRLERYDAIVFLSTSGAVLDEMGRAALAHYMKQGGSWLGIHAASTTEYDWPWFEGLVGAWFDRHPEIQPAVIDVEDREHPATEHLGEKWERTDEWYAFRRNPRSAVQDIRILLTVDEATYQGGTMGADHPLSWCHEYGGGKAFYTALGHADETYQDPEFLRHVLGGLRWLGVETKEPDEA</sequence>
<protein>
    <submittedName>
        <fullName evidence="2">ThuA domain-containing protein</fullName>
    </submittedName>
</protein>
<proteinExistence type="predicted"/>
<dbReference type="EMBL" id="JAGSOH010000018">
    <property type="protein sequence ID" value="MBR7826511.1"/>
    <property type="molecule type" value="Genomic_DNA"/>
</dbReference>
<evidence type="ECO:0000313" key="2">
    <source>
        <dbReference type="EMBL" id="MBR7826511.1"/>
    </source>
</evidence>
<dbReference type="PANTHER" id="PTHR40469:SF2">
    <property type="entry name" value="GALACTOSE-BINDING DOMAIN-LIKE SUPERFAMILY PROTEIN"/>
    <property type="match status" value="1"/>
</dbReference>
<dbReference type="InterPro" id="IPR029062">
    <property type="entry name" value="Class_I_gatase-like"/>
</dbReference>
<dbReference type="Gene3D" id="3.40.50.880">
    <property type="match status" value="1"/>
</dbReference>
<dbReference type="PANTHER" id="PTHR40469">
    <property type="entry name" value="SECRETED GLYCOSYL HYDROLASE"/>
    <property type="match status" value="1"/>
</dbReference>
<accession>A0A941IK97</accession>
<dbReference type="Pfam" id="PF06283">
    <property type="entry name" value="ThuA"/>
    <property type="match status" value="1"/>
</dbReference>
<dbReference type="RefSeq" id="WP_212517659.1">
    <property type="nucleotide sequence ID" value="NZ_JAGSOH010000018.1"/>
</dbReference>
<dbReference type="SUPFAM" id="SSF52317">
    <property type="entry name" value="Class I glutamine amidotransferase-like"/>
    <property type="match status" value="1"/>
</dbReference>
<feature type="domain" description="ThuA-like" evidence="1">
    <location>
        <begin position="3"/>
        <end position="216"/>
    </location>
</feature>
<gene>
    <name evidence="2" type="ORF">KDK95_09370</name>
</gene>
<comment type="caution">
    <text evidence="2">The sequence shown here is derived from an EMBL/GenBank/DDBJ whole genome shotgun (WGS) entry which is preliminary data.</text>
</comment>